<accession>A0A3S4G912</accession>
<organism evidence="1 2">
    <name type="scientific">Salmonella enterica subsp. arizonae</name>
    <dbReference type="NCBI Taxonomy" id="59203"/>
    <lineage>
        <taxon>Bacteria</taxon>
        <taxon>Pseudomonadati</taxon>
        <taxon>Pseudomonadota</taxon>
        <taxon>Gammaproteobacteria</taxon>
        <taxon>Enterobacterales</taxon>
        <taxon>Enterobacteriaceae</taxon>
        <taxon>Salmonella</taxon>
    </lineage>
</organism>
<evidence type="ECO:0000313" key="1">
    <source>
        <dbReference type="EMBL" id="VEA78098.1"/>
    </source>
</evidence>
<gene>
    <name evidence="1" type="ORF">NCTC10047_04035</name>
</gene>
<dbReference type="EMBL" id="LR134156">
    <property type="protein sequence ID" value="VEA78098.1"/>
    <property type="molecule type" value="Genomic_DNA"/>
</dbReference>
<sequence>MVKEFGLMVFMAGVGLSAGSGISNGLARSADKC</sequence>
<name>A0A3S4G912_SALER</name>
<dbReference type="Proteomes" id="UP000275676">
    <property type="component" value="Chromosome"/>
</dbReference>
<protein>
    <submittedName>
        <fullName evidence="1">Transporter</fullName>
    </submittedName>
</protein>
<dbReference type="AlphaFoldDB" id="A0A3S4G912"/>
<proteinExistence type="predicted"/>
<reference evidence="1 2" key="1">
    <citation type="submission" date="2018-12" db="EMBL/GenBank/DDBJ databases">
        <authorList>
            <consortium name="Pathogen Informatics"/>
        </authorList>
    </citation>
    <scope>NUCLEOTIDE SEQUENCE [LARGE SCALE GENOMIC DNA]</scope>
    <source>
        <strain evidence="1 2">NCTC10047</strain>
    </source>
</reference>
<evidence type="ECO:0000313" key="2">
    <source>
        <dbReference type="Proteomes" id="UP000275676"/>
    </source>
</evidence>